<organism evidence="2">
    <name type="scientific">mine drainage metagenome</name>
    <dbReference type="NCBI Taxonomy" id="410659"/>
    <lineage>
        <taxon>unclassified sequences</taxon>
        <taxon>metagenomes</taxon>
        <taxon>ecological metagenomes</taxon>
    </lineage>
</organism>
<feature type="region of interest" description="Disordered" evidence="1">
    <location>
        <begin position="273"/>
        <end position="300"/>
    </location>
</feature>
<feature type="compositionally biased region" description="Basic and acidic residues" evidence="1">
    <location>
        <begin position="561"/>
        <end position="582"/>
    </location>
</feature>
<feature type="compositionally biased region" description="Basic and acidic residues" evidence="1">
    <location>
        <begin position="74"/>
        <end position="89"/>
    </location>
</feature>
<gene>
    <name evidence="2" type="ORF">GALL_316230</name>
</gene>
<feature type="compositionally biased region" description="Basic and acidic residues" evidence="1">
    <location>
        <begin position="522"/>
        <end position="550"/>
    </location>
</feature>
<dbReference type="EMBL" id="MLJW01000475">
    <property type="protein sequence ID" value="OIQ86508.1"/>
    <property type="molecule type" value="Genomic_DNA"/>
</dbReference>
<feature type="compositionally biased region" description="Basic and acidic residues" evidence="1">
    <location>
        <begin position="38"/>
        <end position="55"/>
    </location>
</feature>
<feature type="region of interest" description="Disordered" evidence="1">
    <location>
        <begin position="522"/>
        <end position="615"/>
    </location>
</feature>
<feature type="region of interest" description="Disordered" evidence="1">
    <location>
        <begin position="125"/>
        <end position="160"/>
    </location>
</feature>
<feature type="compositionally biased region" description="Basic and acidic residues" evidence="1">
    <location>
        <begin position="129"/>
        <end position="140"/>
    </location>
</feature>
<name>A0A1J5R3F5_9ZZZZ</name>
<reference evidence="2" key="1">
    <citation type="submission" date="2016-10" db="EMBL/GenBank/DDBJ databases">
        <title>Sequence of Gallionella enrichment culture.</title>
        <authorList>
            <person name="Poehlein A."/>
            <person name="Muehling M."/>
            <person name="Daniel R."/>
        </authorList>
    </citation>
    <scope>NUCLEOTIDE SEQUENCE</scope>
</reference>
<comment type="caution">
    <text evidence="2">The sequence shown here is derived from an EMBL/GenBank/DDBJ whole genome shotgun (WGS) entry which is preliminary data.</text>
</comment>
<feature type="compositionally biased region" description="Basic residues" evidence="1">
    <location>
        <begin position="586"/>
        <end position="596"/>
    </location>
</feature>
<feature type="compositionally biased region" description="Basic and acidic residues" evidence="1">
    <location>
        <begin position="1"/>
        <end position="19"/>
    </location>
</feature>
<evidence type="ECO:0000256" key="1">
    <source>
        <dbReference type="SAM" id="MobiDB-lite"/>
    </source>
</evidence>
<feature type="region of interest" description="Disordered" evidence="1">
    <location>
        <begin position="797"/>
        <end position="834"/>
    </location>
</feature>
<proteinExistence type="predicted"/>
<dbReference type="AlphaFoldDB" id="A0A1J5R3F5"/>
<feature type="region of interest" description="Disordered" evidence="1">
    <location>
        <begin position="1"/>
        <end position="89"/>
    </location>
</feature>
<sequence length="843" mass="93403">MRDGQNRREDQGDACEHARQPGVVKTPVAPHRLLHVAVRQDEQEKPQHQRSEHAGAQRIVRPSQAVQQRVPAQQEDRDAESLRQRETHVADCKRTGASGVGRAAHDAGFGRLGLEDDRAGRIDQQFEQDDVHGKQQDRPIQHRRHQRQCDDRHVHSKHKARRLADVVVDSPALANRAHDAGKAVIQQHQRGGFACNVGAVLAHRDADVGRLERGRVVDAVAGHRHHVAVLLQQAHQAQFLRRLQPGAEVHPLEPAAQRRVVQRVDVRPGEHLGAFGQARLPGDGPRRGRMVAGEHQQAHPRRAAFGDGRRRIVTQRVEKADQTEKIEVEVVLARGPAGIRARASPGAARHTQHPQAPRRHRLHLALDAGARVFGQMTQVGHRLGRAFGGQLVLARLRARIHARHGQDRGVQRVLELGRAVVMHVLGPGELRVPEILNGFFHRIERVGRRGQHGELHQPMERLGQRRRIGGVEHRVVRGQFGNLHAVLRQGAGLVHRQHGHGTQHLDGGNLASQHPVLRETPRAQRQEHGEDDGDFLRQDGHRQRDAREQAVEQAEPLPAPVHHDEQRRQQQRHRGEAVDEPARATLQRRRRCRGGGHRLADAPHGGGGSGGLHPREAHALGDHRAGVHRAGAAFAARSGKRRIARSVRSAGQLGHRDRLAREQRLIHHDAALHEQGVRGDAVTLAQHQQVAAHDVAPGDAACLAIAHHPRARRRQVTQSLERALRLALLRQRHADDHEHEAEQEQGLGAVAQQQIDSAGHEQHEEHRFGHDHAHDGQQRLACFAGELVGAVLGQAPRRLGFGESGPTRRLALGSGVGHGRTDGVFHPSGPRWRPGALRAEISR</sequence>
<protein>
    <submittedName>
        <fullName evidence="2">Uncharacterized protein</fullName>
    </submittedName>
</protein>
<evidence type="ECO:0000313" key="2">
    <source>
        <dbReference type="EMBL" id="OIQ86508.1"/>
    </source>
</evidence>
<accession>A0A1J5R3F5</accession>